<proteinExistence type="predicted"/>
<sequence length="171" mass="19001">MHGSRSGFSYATSALVTEDLQRDLDALHGDKIAKAQANKVYGLPSIEQSIHCMHTSLGYPAAATAATWLTACRKGILVGFPFADVKYIRKYYPETTETPAQATSTCNDRDQPSPNLRHLNKWTRPASVVRRSETYVYIKVYEAKNTIFSDRPDRPATSPSRRRPATSTSCS</sequence>
<name>K0TRH7_THAOC</name>
<reference evidence="2 3" key="1">
    <citation type="journal article" date="2012" name="Genome Biol.">
        <title>Genome and low-iron response of an oceanic diatom adapted to chronic iron limitation.</title>
        <authorList>
            <person name="Lommer M."/>
            <person name="Specht M."/>
            <person name="Roy A.S."/>
            <person name="Kraemer L."/>
            <person name="Andreson R."/>
            <person name="Gutowska M.A."/>
            <person name="Wolf J."/>
            <person name="Bergner S.V."/>
            <person name="Schilhabel M.B."/>
            <person name="Klostermeier U.C."/>
            <person name="Beiko R.G."/>
            <person name="Rosenstiel P."/>
            <person name="Hippler M."/>
            <person name="Laroche J."/>
        </authorList>
    </citation>
    <scope>NUCLEOTIDE SEQUENCE [LARGE SCALE GENOMIC DNA]</scope>
    <source>
        <strain evidence="2 3">CCMP1005</strain>
    </source>
</reference>
<evidence type="ECO:0000256" key="1">
    <source>
        <dbReference type="SAM" id="MobiDB-lite"/>
    </source>
</evidence>
<feature type="compositionally biased region" description="Low complexity" evidence="1">
    <location>
        <begin position="155"/>
        <end position="171"/>
    </location>
</feature>
<dbReference type="AlphaFoldDB" id="K0TRH7"/>
<dbReference type="Proteomes" id="UP000266841">
    <property type="component" value="Unassembled WGS sequence"/>
</dbReference>
<comment type="caution">
    <text evidence="2">The sequence shown here is derived from an EMBL/GenBank/DDBJ whole genome shotgun (WGS) entry which is preliminary data.</text>
</comment>
<dbReference type="EMBL" id="AGNL01000369">
    <property type="protein sequence ID" value="EJK77817.1"/>
    <property type="molecule type" value="Genomic_DNA"/>
</dbReference>
<protein>
    <submittedName>
        <fullName evidence="2">Uncharacterized protein</fullName>
    </submittedName>
</protein>
<gene>
    <name evidence="2" type="ORF">THAOC_00325</name>
</gene>
<keyword evidence="3" id="KW-1185">Reference proteome</keyword>
<accession>K0TRH7</accession>
<organism evidence="2 3">
    <name type="scientific">Thalassiosira oceanica</name>
    <name type="common">Marine diatom</name>
    <dbReference type="NCBI Taxonomy" id="159749"/>
    <lineage>
        <taxon>Eukaryota</taxon>
        <taxon>Sar</taxon>
        <taxon>Stramenopiles</taxon>
        <taxon>Ochrophyta</taxon>
        <taxon>Bacillariophyta</taxon>
        <taxon>Coscinodiscophyceae</taxon>
        <taxon>Thalassiosirophycidae</taxon>
        <taxon>Thalassiosirales</taxon>
        <taxon>Thalassiosiraceae</taxon>
        <taxon>Thalassiosira</taxon>
    </lineage>
</organism>
<evidence type="ECO:0000313" key="3">
    <source>
        <dbReference type="Proteomes" id="UP000266841"/>
    </source>
</evidence>
<feature type="region of interest" description="Disordered" evidence="1">
    <location>
        <begin position="149"/>
        <end position="171"/>
    </location>
</feature>
<evidence type="ECO:0000313" key="2">
    <source>
        <dbReference type="EMBL" id="EJK77817.1"/>
    </source>
</evidence>
<feature type="region of interest" description="Disordered" evidence="1">
    <location>
        <begin position="98"/>
        <end position="119"/>
    </location>
</feature>